<reference evidence="5 6" key="1">
    <citation type="submission" date="2023-01" db="EMBL/GenBank/DDBJ databases">
        <authorList>
            <person name="Whitehead M."/>
        </authorList>
    </citation>
    <scope>NUCLEOTIDE SEQUENCE [LARGE SCALE GENOMIC DNA]</scope>
</reference>
<keyword evidence="1" id="KW-0677">Repeat</keyword>
<dbReference type="Pfam" id="PF25489">
    <property type="entry name" value="At5g54830"/>
    <property type="match status" value="1"/>
</dbReference>
<dbReference type="InterPro" id="IPR057443">
    <property type="entry name" value="At5g54830-like"/>
</dbReference>
<dbReference type="InterPro" id="IPR045266">
    <property type="entry name" value="DOH_DOMON"/>
</dbReference>
<evidence type="ECO:0000256" key="1">
    <source>
        <dbReference type="ARBA" id="ARBA00022737"/>
    </source>
</evidence>
<dbReference type="InterPro" id="IPR052126">
    <property type="entry name" value="Spindle_Org/Thrombomodulin"/>
</dbReference>
<evidence type="ECO:0000259" key="3">
    <source>
        <dbReference type="PROSITE" id="PS50836"/>
    </source>
</evidence>
<feature type="compositionally biased region" description="Low complexity" evidence="2">
    <location>
        <begin position="522"/>
        <end position="533"/>
    </location>
</feature>
<name>A0AAV0XGM7_9HEMI</name>
<dbReference type="Pfam" id="PF10517">
    <property type="entry name" value="DM13"/>
    <property type="match status" value="2"/>
</dbReference>
<keyword evidence="6" id="KW-1185">Reference proteome</keyword>
<accession>A0AAV0XGM7</accession>
<dbReference type="PROSITE" id="PS51549">
    <property type="entry name" value="DM13"/>
    <property type="match status" value="2"/>
</dbReference>
<evidence type="ECO:0000313" key="6">
    <source>
        <dbReference type="Proteomes" id="UP001160148"/>
    </source>
</evidence>
<dbReference type="PANTHER" id="PTHR24036:SF13">
    <property type="entry name" value="PROTEIN SKELETOR, ISOFORMS D_E"/>
    <property type="match status" value="1"/>
</dbReference>
<feature type="compositionally biased region" description="Low complexity" evidence="2">
    <location>
        <begin position="1000"/>
        <end position="1055"/>
    </location>
</feature>
<dbReference type="SMART" id="SM00664">
    <property type="entry name" value="DoH"/>
    <property type="match status" value="1"/>
</dbReference>
<dbReference type="SMART" id="SM00686">
    <property type="entry name" value="DM13"/>
    <property type="match status" value="2"/>
</dbReference>
<evidence type="ECO:0000313" key="5">
    <source>
        <dbReference type="EMBL" id="CAI6367759.1"/>
    </source>
</evidence>
<dbReference type="InterPro" id="IPR019545">
    <property type="entry name" value="DM13_domain"/>
</dbReference>
<evidence type="ECO:0000259" key="4">
    <source>
        <dbReference type="PROSITE" id="PS51549"/>
    </source>
</evidence>
<evidence type="ECO:0008006" key="7">
    <source>
        <dbReference type="Google" id="ProtNLM"/>
    </source>
</evidence>
<dbReference type="Proteomes" id="UP001160148">
    <property type="component" value="Unassembled WGS sequence"/>
</dbReference>
<protein>
    <recommendedName>
        <fullName evidence="7">Protein Skeletor</fullName>
    </recommendedName>
</protein>
<proteinExistence type="predicted"/>
<gene>
    <name evidence="5" type="ORF">MEUPH1_LOCUS22195</name>
</gene>
<dbReference type="EMBL" id="CARXXK010000005">
    <property type="protein sequence ID" value="CAI6367759.1"/>
    <property type="molecule type" value="Genomic_DNA"/>
</dbReference>
<feature type="region of interest" description="Disordered" evidence="2">
    <location>
        <begin position="993"/>
        <end position="1065"/>
    </location>
</feature>
<dbReference type="PROSITE" id="PS50836">
    <property type="entry name" value="DOMON"/>
    <property type="match status" value="1"/>
</dbReference>
<sequence>MRAVFSTTTAASRYNRATWLSCAHSCRTRSPVETLAQSSTMRCSDLVSTAGRLHRHLGLQLIVALLYLASVVTSAAEYYGKYLGPLKSYHHGLGGDVYAVDARTLHIRNFVYDGEGPAAYFYGSNGKQPGVNGYRIRDEKASTNPLKRYRNEHLTITLPEGLTLHDVKWFYVWCEDFLVNFGDVKIPQNLDYPKPQKIDSLSGIHGVSSENIVVVDAQTLLIPGFSYDGEAPDAKFWVGAGDKPTPQGIRVADENGKEVPLRRYDRKTIVLTLPGDLTIFDIGHFGIWCEAFTVDFGHVSVPSVLSVPPSLKMLGVLPQSKLNCEVLHEPLGYEVRWAIAGDSIVVQLVAKLEDNQYMSFGISGSPTSNRMVGGDVVVAGVDQTTISGFAQDYYLLDKSQCIVQQDTGQVSGSCPDSNIQGPAGESVRLLNAAIVNGYSIVTYQRPLKSKDNLDLPILTNNSQPIIWAVGPLNDKHEVSYHPMFSKETIKIDFGRLPEWNCPIPDTDAKSVAVHNEVTTVQSTTDITTTSQSSLKEVTPTKKIRPRPVPKPAPVEKNVAWDIPAIQCYEPDDGVFYAQMGPTGGKHGYSAITGHVGWGISWYINGLLIPEINVVRGQTYTFVVEGGLDTEIPAKYHPFYITDDPVGGYGYKTPQERDNIRIFAGVSVSKSGEVIPTGTGRLCNWTPDPQQPSADEFVSFGAYQRTLSLACDNGDPGIVQWTPDADTPDTVYYQCFTHRHLGWKINVLDACDKEQPSSEPAAPLSEDLQSRGSIQYTTRVKPDVENKQFYNSNEPLRNYIDLQSDHKGHNMPLIPTALEENLKSDFYKSSTNRDQFVYNNYKFPTAASQQNTLYTYPNSNYTYGNVPFYMPKAHYGSPQPVTSSTYNYMLPAYNINNNNYRPIRQPVITHFQAQPNILSDHRPAQMVFTPQQPVAVKHGYRVSGKRLPPNGPMPNGAHHSVVYKKPVYKFNTQSPLPLVSHYSPVPPVSQPMLSAYPGNFQQQHQPLIQQQQQPLTQPQLQQPMFHQQQKPMFYQQQQQQPSTSMSQSVSVSYSSSKHPKSQQMTGYVPIQSRQETDVQQNQLQGGFNPSTVVVEGGFKPILPGGSGIIEDRSDKEISGTAGDFDETVTVRHYEKKMSKKLISRKPTIKHVDAITKEDTTTTNKEPQSTTVTTTENVAYVNKVNTENTTELNQTTGILVL</sequence>
<feature type="region of interest" description="Disordered" evidence="2">
    <location>
        <begin position="522"/>
        <end position="552"/>
    </location>
</feature>
<feature type="domain" description="DOMON" evidence="3">
    <location>
        <begin position="331"/>
        <end position="470"/>
    </location>
</feature>
<dbReference type="Pfam" id="PF03351">
    <property type="entry name" value="DOMON"/>
    <property type="match status" value="1"/>
</dbReference>
<feature type="domain" description="DM13" evidence="4">
    <location>
        <begin position="196"/>
        <end position="302"/>
    </location>
</feature>
<dbReference type="AlphaFoldDB" id="A0AAV0XGM7"/>
<comment type="caution">
    <text evidence="5">The sequence shown here is derived from an EMBL/GenBank/DDBJ whole genome shotgun (WGS) entry which is preliminary data.</text>
</comment>
<evidence type="ECO:0000256" key="2">
    <source>
        <dbReference type="SAM" id="MobiDB-lite"/>
    </source>
</evidence>
<feature type="domain" description="DM13" evidence="4">
    <location>
        <begin position="80"/>
        <end position="187"/>
    </location>
</feature>
<dbReference type="PANTHER" id="PTHR24036">
    <property type="entry name" value="SKELETOR-RELATED"/>
    <property type="match status" value="1"/>
</dbReference>
<dbReference type="CDD" id="cd09631">
    <property type="entry name" value="DOMON_DOH"/>
    <property type="match status" value="1"/>
</dbReference>
<organism evidence="5 6">
    <name type="scientific">Macrosiphum euphorbiae</name>
    <name type="common">potato aphid</name>
    <dbReference type="NCBI Taxonomy" id="13131"/>
    <lineage>
        <taxon>Eukaryota</taxon>
        <taxon>Metazoa</taxon>
        <taxon>Ecdysozoa</taxon>
        <taxon>Arthropoda</taxon>
        <taxon>Hexapoda</taxon>
        <taxon>Insecta</taxon>
        <taxon>Pterygota</taxon>
        <taxon>Neoptera</taxon>
        <taxon>Paraneoptera</taxon>
        <taxon>Hemiptera</taxon>
        <taxon>Sternorrhyncha</taxon>
        <taxon>Aphidomorpha</taxon>
        <taxon>Aphidoidea</taxon>
        <taxon>Aphididae</taxon>
        <taxon>Macrosiphini</taxon>
        <taxon>Macrosiphum</taxon>
    </lineage>
</organism>
<dbReference type="InterPro" id="IPR005018">
    <property type="entry name" value="DOMON_domain"/>
</dbReference>